<proteinExistence type="inferred from homology"/>
<protein>
    <submittedName>
        <fullName evidence="5">LytR family transcriptional attenuator</fullName>
    </submittedName>
</protein>
<evidence type="ECO:0000313" key="6">
    <source>
        <dbReference type="Proteomes" id="UP000282454"/>
    </source>
</evidence>
<feature type="compositionally biased region" description="Basic and acidic residues" evidence="2">
    <location>
        <begin position="955"/>
        <end position="964"/>
    </location>
</feature>
<evidence type="ECO:0000313" key="5">
    <source>
        <dbReference type="EMBL" id="RLK60490.1"/>
    </source>
</evidence>
<feature type="domain" description="Cell envelope-related transcriptional attenuator" evidence="3">
    <location>
        <begin position="1291"/>
        <end position="1457"/>
    </location>
</feature>
<feature type="compositionally biased region" description="Basic and acidic residues" evidence="2">
    <location>
        <begin position="777"/>
        <end position="788"/>
    </location>
</feature>
<feature type="compositionally biased region" description="Basic and acidic residues" evidence="2">
    <location>
        <begin position="282"/>
        <end position="299"/>
    </location>
</feature>
<dbReference type="PANTHER" id="PTHR33392:SF6">
    <property type="entry name" value="POLYISOPRENYL-TEICHOIC ACID--PEPTIDOGLYCAN TEICHOIC ACID TRANSFERASE TAGU"/>
    <property type="match status" value="1"/>
</dbReference>
<dbReference type="NCBIfam" id="TIGR00350">
    <property type="entry name" value="lytR_cpsA_psr"/>
    <property type="match status" value="1"/>
</dbReference>
<feature type="compositionally biased region" description="Basic and acidic residues" evidence="2">
    <location>
        <begin position="242"/>
        <end position="270"/>
    </location>
</feature>
<dbReference type="Proteomes" id="UP000282454">
    <property type="component" value="Unassembled WGS sequence"/>
</dbReference>
<feature type="region of interest" description="Disordered" evidence="2">
    <location>
        <begin position="1539"/>
        <end position="1570"/>
    </location>
</feature>
<feature type="compositionally biased region" description="Pro residues" evidence="2">
    <location>
        <begin position="135"/>
        <end position="146"/>
    </location>
</feature>
<keyword evidence="6" id="KW-1185">Reference proteome</keyword>
<accession>A0A421B8F7</accession>
<comment type="caution">
    <text evidence="5">The sequence shown here is derived from an EMBL/GenBank/DDBJ whole genome shotgun (WGS) entry which is preliminary data.</text>
</comment>
<sequence>MSDDHDRAPGSSSGGKRRAPEPAEQPRRRRRSMEGAGGVSVSDLVERHSGSRSNLMPIPEADEPDEVPRHQGGRRAAQEPASRHSAAQELAAQELAAHERGAQDLAARGHAADGAEPDVHRNVISSGGRRSAPELPAPEPPPPPRQEPPRAEPPRPESRRSRTATHAVPADILAQSTGQPVERAPRPKRDDDERPTSVADLLGPAASTGKRAKKETFAESASRGRADARRSLPGNPPPPVARHADEPATGRRARQDPVVDEPSPRARPDAALDEATPSESRPSPEPRRGIPDAFRRTRPDSGFAESPEQSGHPRRGRPESALDEQTRSDRHRQPAGEPLRRPSSVPSEPTLSERYSRALPDSSRPDRRLPESALNEPNRSEPVRSALGEPSRSEPQRRGPAHPVGTPDFPLDDRQVGRPFSENRPPSPGRRGPQEPLGRRQPGGRVAEGPLDAPQGTGSHPAPGRPRDLDHPLESPRGTGSHPSPGRRPGPAPTGQHPVPGHDVPGRLPPQHQVPGRTGAHPLPDQDMSGHPATRRPGQEHDAEYDMPGRNGRADTRFAEQDLPGRNGHPDPRRPGHEPDPAGRNGADARFAEHDVPGRNGRADQRRTGQEHAADARYAEREVPGRTSRPDLRRPGLEHDAAERNGHPDPRRPGQDHDAAGRADARFAEQDLPGRNGHPGPRRTGQEYDPAGRNDADGRFTEHEAAGRNGRPDPRRGGQEPDAAGRHPAAGVDARRSENDVPGNGHPDPRRAGFDAAGRNGVHPITGPDIPGSGSRPDPRRSRPEQDATGRNGGPGVDPRNGAHPDPRQPERDLPGRNGVHPDARRQEPDVRTGAHPLPGRTGSHPLPSPDARRTGPEHEARTGVPRTGAHPIPGVDARRPDHDGVIRNGHPDARQPGPGQDLPGRTGAHPIPGPDARRPDHDGVARNGHPDARRPGPDQDLPGRTGAHPIPGPDARHPEHDGPGRTGAHPVPGPDVRQNRAPIQGDQAQRPGFRGGPVDGPHGTGSHPVPGRGEPLEQGRRLDSPHGTGSHPIPGPHGTGSHPIPGPQGTGSHPLPGRGESSGGHPVVDGQPKPRIPNQQPPGQSSMPPAPDGKLTPPSGVSPQELVGLTTEMEPIGEAVQKRRRVDQTLARFSKVHDEMRAEEKAKKSKRIKTPWGSDAAELDDKLDELAAMPAEPTVVVEPVDRGPDADTGGDEDDKPKRGRWSLLAKVFSGSAAVVVFAAAGVGWGIKQWADNSIEQVRALDPGSESIQNAAGQRGDENFLLVGSDSREGADAEEGVGNSSDVPGARSDTVMIAHIPADRSRVVIVSFPRDLEINRPGCEQFDSKAAKYTGHQVEPKKNAKMNTAYQVGGPLCVTKVVQELSGLQITRFVGIDFTGFRGMVDAVDGVNVCVEKPMFDTKLNKWIVKDAGTEVVLRGEQALDFVRARHVRGDPTSDYGRIKRQQRFLSSLLRKAMSGQVLLDPSKLTSFTGEVAKSTFGDNIGVDSLMQLGQSLQNLEAGRVTFITVPTVGTSNSRGNEVLRKDDADRLFRAIINKEPLSGEAPPPPATDNGGTQQQAAPLREPVDPKTLKVQVLNGGNETGGIAKRTAEKLEGFGFTVVQVNPTAAVTRTVVRYGKGHEAAAQTLASTIPSATMQEDPSMSAALVLVIGPEFTGQVVAPGTPGGPTPTPTPKPLPDLSTVNGSDVKCA</sequence>
<feature type="compositionally biased region" description="Basic and acidic residues" evidence="2">
    <location>
        <begin position="801"/>
        <end position="833"/>
    </location>
</feature>
<organism evidence="5 6">
    <name type="scientific">Actinokineospora cianjurensis</name>
    <dbReference type="NCBI Taxonomy" id="585224"/>
    <lineage>
        <taxon>Bacteria</taxon>
        <taxon>Bacillati</taxon>
        <taxon>Actinomycetota</taxon>
        <taxon>Actinomycetes</taxon>
        <taxon>Pseudonocardiales</taxon>
        <taxon>Pseudonocardiaceae</taxon>
        <taxon>Actinokineospora</taxon>
    </lineage>
</organism>
<name>A0A421B8F7_9PSEU</name>
<feature type="compositionally biased region" description="Basic and acidic residues" evidence="2">
    <location>
        <begin position="590"/>
        <end position="669"/>
    </location>
</feature>
<evidence type="ECO:0000259" key="3">
    <source>
        <dbReference type="Pfam" id="PF03816"/>
    </source>
</evidence>
<comment type="similarity">
    <text evidence="1">Belongs to the LytR/CpsA/Psr (LCP) family.</text>
</comment>
<reference evidence="5 6" key="1">
    <citation type="submission" date="2018-10" db="EMBL/GenBank/DDBJ databases">
        <title>Genomic Encyclopedia of Archaeal and Bacterial Type Strains, Phase II (KMG-II): from individual species to whole genera.</title>
        <authorList>
            <person name="Goeker M."/>
        </authorList>
    </citation>
    <scope>NUCLEOTIDE SEQUENCE [LARGE SCALE GENOMIC DNA]</scope>
    <source>
        <strain evidence="5 6">DSM 45657</strain>
    </source>
</reference>
<feature type="region of interest" description="Disordered" evidence="2">
    <location>
        <begin position="1182"/>
        <end position="1202"/>
    </location>
</feature>
<evidence type="ECO:0000259" key="4">
    <source>
        <dbReference type="Pfam" id="PF13399"/>
    </source>
</evidence>
<dbReference type="Pfam" id="PF03816">
    <property type="entry name" value="LytR_cpsA_psr"/>
    <property type="match status" value="1"/>
</dbReference>
<gene>
    <name evidence="5" type="ORF">CLV68_0995</name>
</gene>
<feature type="domain" description="LytR/CpsA/Psr regulator C-terminal" evidence="4">
    <location>
        <begin position="1573"/>
        <end position="1656"/>
    </location>
</feature>
<dbReference type="PANTHER" id="PTHR33392">
    <property type="entry name" value="POLYISOPRENYL-TEICHOIC ACID--PEPTIDOGLYCAN TEICHOIC ACID TRANSFERASE TAGU"/>
    <property type="match status" value="1"/>
</dbReference>
<feature type="compositionally biased region" description="Basic and acidic residues" evidence="2">
    <location>
        <begin position="316"/>
        <end position="340"/>
    </location>
</feature>
<feature type="compositionally biased region" description="Basic and acidic residues" evidence="2">
    <location>
        <begin position="568"/>
        <end position="581"/>
    </location>
</feature>
<dbReference type="InterPro" id="IPR050922">
    <property type="entry name" value="LytR/CpsA/Psr_CW_biosynth"/>
</dbReference>
<feature type="compositionally biased region" description="Basic and acidic residues" evidence="2">
    <location>
        <begin position="684"/>
        <end position="725"/>
    </location>
</feature>
<feature type="compositionally biased region" description="Polar residues" evidence="2">
    <location>
        <begin position="1078"/>
        <end position="1088"/>
    </location>
</feature>
<feature type="region of interest" description="Disordered" evidence="2">
    <location>
        <begin position="1660"/>
        <end position="1692"/>
    </location>
</feature>
<dbReference type="Gene3D" id="3.30.70.2390">
    <property type="match status" value="1"/>
</dbReference>
<feature type="compositionally biased region" description="Basic and acidic residues" evidence="2">
    <location>
        <begin position="147"/>
        <end position="160"/>
    </location>
</feature>
<feature type="compositionally biased region" description="Pro residues" evidence="2">
    <location>
        <begin position="1666"/>
        <end position="1678"/>
    </location>
</feature>
<dbReference type="InterPro" id="IPR004474">
    <property type="entry name" value="LytR_CpsA_psr"/>
</dbReference>
<feature type="compositionally biased region" description="Basic and acidic residues" evidence="2">
    <location>
        <begin position="1015"/>
        <end position="1025"/>
    </location>
</feature>
<feature type="compositionally biased region" description="Basic and acidic residues" evidence="2">
    <location>
        <begin position="465"/>
        <end position="474"/>
    </location>
</feature>
<feature type="compositionally biased region" description="Low complexity" evidence="2">
    <location>
        <begin position="475"/>
        <end position="485"/>
    </location>
</feature>
<evidence type="ECO:0000256" key="2">
    <source>
        <dbReference type="SAM" id="MobiDB-lite"/>
    </source>
</evidence>
<dbReference type="Pfam" id="PF13399">
    <property type="entry name" value="LytR_C"/>
    <property type="match status" value="1"/>
</dbReference>
<dbReference type="OrthoDB" id="9782542at2"/>
<feature type="compositionally biased region" description="Basic and acidic residues" evidence="2">
    <location>
        <begin position="183"/>
        <end position="195"/>
    </location>
</feature>
<feature type="compositionally biased region" description="Basic and acidic residues" evidence="2">
    <location>
        <begin position="851"/>
        <end position="862"/>
    </location>
</feature>
<dbReference type="EMBL" id="RCDD01000001">
    <property type="protein sequence ID" value="RLK60490.1"/>
    <property type="molecule type" value="Genomic_DNA"/>
</dbReference>
<feature type="compositionally biased region" description="Basic and acidic residues" evidence="2">
    <location>
        <begin position="110"/>
        <end position="121"/>
    </location>
</feature>
<dbReference type="Gene3D" id="3.40.630.190">
    <property type="entry name" value="LCP protein"/>
    <property type="match status" value="1"/>
</dbReference>
<feature type="compositionally biased region" description="Basic and acidic residues" evidence="2">
    <location>
        <begin position="916"/>
        <end position="938"/>
    </location>
</feature>
<evidence type="ECO:0000256" key="1">
    <source>
        <dbReference type="ARBA" id="ARBA00006068"/>
    </source>
</evidence>
<feature type="compositionally biased region" description="Basic and acidic residues" evidence="2">
    <location>
        <begin position="214"/>
        <end position="230"/>
    </location>
</feature>
<dbReference type="InterPro" id="IPR027381">
    <property type="entry name" value="LytR/CpsA/Psr_C"/>
</dbReference>
<feature type="compositionally biased region" description="Basic and acidic residues" evidence="2">
    <location>
        <begin position="877"/>
        <end position="894"/>
    </location>
</feature>
<feature type="region of interest" description="Disordered" evidence="2">
    <location>
        <begin position="1"/>
        <end position="1124"/>
    </location>
</feature>
<dbReference type="RefSeq" id="WP_121389355.1">
    <property type="nucleotide sequence ID" value="NZ_RCDD01000001.1"/>
</dbReference>